<gene>
    <name evidence="1" type="ORF">PENSUB_7892</name>
</gene>
<organism evidence="1 2">
    <name type="scientific">Penicillium subrubescens</name>
    <dbReference type="NCBI Taxonomy" id="1316194"/>
    <lineage>
        <taxon>Eukaryota</taxon>
        <taxon>Fungi</taxon>
        <taxon>Dikarya</taxon>
        <taxon>Ascomycota</taxon>
        <taxon>Pezizomycotina</taxon>
        <taxon>Eurotiomycetes</taxon>
        <taxon>Eurotiomycetidae</taxon>
        <taxon>Eurotiales</taxon>
        <taxon>Aspergillaceae</taxon>
        <taxon>Penicillium</taxon>
    </lineage>
</organism>
<reference evidence="1 2" key="1">
    <citation type="submission" date="2016-10" db="EMBL/GenBank/DDBJ databases">
        <title>Genome sequence of the ascomycete fungus Penicillium subrubescens.</title>
        <authorList>
            <person name="De Vries R.P."/>
            <person name="Peng M."/>
            <person name="Dilokpimol A."/>
            <person name="Hilden K."/>
            <person name="Makela M.R."/>
            <person name="Grigoriev I."/>
            <person name="Riley R."/>
            <person name="Granchi Z."/>
        </authorList>
    </citation>
    <scope>NUCLEOTIDE SEQUENCE [LARGE SCALE GENOMIC DNA]</scope>
    <source>
        <strain evidence="1 2">CBS 132785</strain>
    </source>
</reference>
<evidence type="ECO:0000313" key="2">
    <source>
        <dbReference type="Proteomes" id="UP000186955"/>
    </source>
</evidence>
<dbReference type="EMBL" id="MNBE01000647">
    <property type="protein sequence ID" value="OKP00435.1"/>
    <property type="molecule type" value="Genomic_DNA"/>
</dbReference>
<proteinExistence type="predicted"/>
<sequence>MMGGGLLEAGGRECSTDEVMKTLMSQLGESDVLNPGNRQRRALQGPPSGARLICVLFSATSGRALTGGQQWDIRRVGDSVVSGQNEERIWGIHLGSTDGRSKPIRKRFKCLGKGSKGLWSLRWE</sequence>
<protein>
    <submittedName>
        <fullName evidence="1">Uncharacterized protein</fullName>
    </submittedName>
</protein>
<dbReference type="Proteomes" id="UP000186955">
    <property type="component" value="Unassembled WGS sequence"/>
</dbReference>
<keyword evidence="2" id="KW-1185">Reference proteome</keyword>
<dbReference type="AlphaFoldDB" id="A0A1Q5TJP5"/>
<name>A0A1Q5TJP5_9EURO</name>
<evidence type="ECO:0000313" key="1">
    <source>
        <dbReference type="EMBL" id="OKP00435.1"/>
    </source>
</evidence>
<accession>A0A1Q5TJP5</accession>
<comment type="caution">
    <text evidence="1">The sequence shown here is derived from an EMBL/GenBank/DDBJ whole genome shotgun (WGS) entry which is preliminary data.</text>
</comment>